<proteinExistence type="inferred from homology"/>
<organism evidence="3 4">
    <name type="scientific">Acinetobacter stercoris</name>
    <dbReference type="NCBI Taxonomy" id="2126983"/>
    <lineage>
        <taxon>Bacteria</taxon>
        <taxon>Pseudomonadati</taxon>
        <taxon>Pseudomonadota</taxon>
        <taxon>Gammaproteobacteria</taxon>
        <taxon>Moraxellales</taxon>
        <taxon>Moraxellaceae</taxon>
        <taxon>Acinetobacter</taxon>
    </lineage>
</organism>
<keyword evidence="1" id="KW-0560">Oxidoreductase</keyword>
<dbReference type="SMART" id="SM00829">
    <property type="entry name" value="PKS_ER"/>
    <property type="match status" value="1"/>
</dbReference>
<dbReference type="Pfam" id="PF08240">
    <property type="entry name" value="ADH_N"/>
    <property type="match status" value="1"/>
</dbReference>
<dbReference type="InterPro" id="IPR011032">
    <property type="entry name" value="GroES-like_sf"/>
</dbReference>
<dbReference type="PROSITE" id="PS01162">
    <property type="entry name" value="QOR_ZETA_CRYSTAL"/>
    <property type="match status" value="1"/>
</dbReference>
<name>A0A2U3N3R2_9GAMM</name>
<dbReference type="InParanoid" id="A0A2U3N3R2"/>
<dbReference type="Pfam" id="PF13602">
    <property type="entry name" value="ADH_zinc_N_2"/>
    <property type="match status" value="1"/>
</dbReference>
<sequence>MKAVAYQKPHKIEHPKVFQDIELDLPTVSGHDLLIEVKAISINPVDIKMRLRTPADNQEWKVLGHDAVGIVKAIGPDVQNFKVGDEVFYAGSNQRQGSYAQYQLVDERIVSLKPKSLSNAEAAALPLTSLTAWEMLFERLHVNQPITGESQSILVIGAAGGVGSITVQLLKALTNLTVIATASRPESRAWLQQIGADHIVDHSQPLESQVLNLGIGLPSFIFSITGTAGYLNAIEKLIAPQGRFGLIDDPESFVINGFKIKSVSIHWESMFTRSTFQTQDMYKQGEILNKIAELVDSGKIKTTLSGHLGTINASNITQAHTLIESGKSIGKIVLEGF</sequence>
<dbReference type="GO" id="GO:0016491">
    <property type="term" value="F:oxidoreductase activity"/>
    <property type="evidence" value="ECO:0007669"/>
    <property type="project" value="UniProtKB-KW"/>
</dbReference>
<dbReference type="Gene3D" id="3.40.50.720">
    <property type="entry name" value="NAD(P)-binding Rossmann-like Domain"/>
    <property type="match status" value="1"/>
</dbReference>
<dbReference type="InterPro" id="IPR014182">
    <property type="entry name" value="ADH_Zn_typ-1"/>
</dbReference>
<gene>
    <name evidence="3" type="ORF">KPC_3489</name>
</gene>
<dbReference type="PANTHER" id="PTHR43482:SF1">
    <property type="entry name" value="PROTEIN AST1-RELATED"/>
    <property type="match status" value="1"/>
</dbReference>
<dbReference type="InterPro" id="IPR020843">
    <property type="entry name" value="ER"/>
</dbReference>
<dbReference type="SUPFAM" id="SSF51735">
    <property type="entry name" value="NAD(P)-binding Rossmann-fold domains"/>
    <property type="match status" value="1"/>
</dbReference>
<keyword evidence="1" id="KW-0862">Zinc</keyword>
<dbReference type="SUPFAM" id="SSF50129">
    <property type="entry name" value="GroES-like"/>
    <property type="match status" value="1"/>
</dbReference>
<protein>
    <recommendedName>
        <fullName evidence="1">Zinc-type alcohol dehydrogenase-like protein</fullName>
    </recommendedName>
</protein>
<keyword evidence="4" id="KW-1185">Reference proteome</keyword>
<dbReference type="Proteomes" id="UP000245974">
    <property type="component" value="Unassembled WGS sequence"/>
</dbReference>
<dbReference type="RefSeq" id="WP_121975704.1">
    <property type="nucleotide sequence ID" value="NZ_OOGT01000257.1"/>
</dbReference>
<dbReference type="InterPro" id="IPR052585">
    <property type="entry name" value="Lipid_raft_assoc_Zn_ADH"/>
</dbReference>
<dbReference type="OrthoDB" id="9785812at2"/>
<dbReference type="NCBIfam" id="TIGR02817">
    <property type="entry name" value="adh_fam_1"/>
    <property type="match status" value="1"/>
</dbReference>
<dbReference type="GO" id="GO:0008270">
    <property type="term" value="F:zinc ion binding"/>
    <property type="evidence" value="ECO:0007669"/>
    <property type="project" value="InterPro"/>
</dbReference>
<keyword evidence="1" id="KW-0479">Metal-binding</keyword>
<dbReference type="AlphaFoldDB" id="A0A2U3N3R2"/>
<dbReference type="CDD" id="cd08252">
    <property type="entry name" value="AL_MDR"/>
    <property type="match status" value="1"/>
</dbReference>
<dbReference type="InterPro" id="IPR002364">
    <property type="entry name" value="Quin_OxRdtase/zeta-crystal_CS"/>
</dbReference>
<evidence type="ECO:0000313" key="3">
    <source>
        <dbReference type="EMBL" id="SPL72311.1"/>
    </source>
</evidence>
<accession>A0A2U3N3R2</accession>
<comment type="similarity">
    <text evidence="1">Belongs to the zinc-containing alcohol dehydrogenase family. Quinone oxidoreductase subfamily.</text>
</comment>
<evidence type="ECO:0000256" key="1">
    <source>
        <dbReference type="RuleBase" id="RU364000"/>
    </source>
</evidence>
<feature type="domain" description="Enoyl reductase (ER)" evidence="2">
    <location>
        <begin position="16"/>
        <end position="334"/>
    </location>
</feature>
<dbReference type="EMBL" id="OOGT01000257">
    <property type="protein sequence ID" value="SPL72311.1"/>
    <property type="molecule type" value="Genomic_DNA"/>
</dbReference>
<dbReference type="PANTHER" id="PTHR43482">
    <property type="entry name" value="PROTEIN AST1-RELATED"/>
    <property type="match status" value="1"/>
</dbReference>
<evidence type="ECO:0000313" key="4">
    <source>
        <dbReference type="Proteomes" id="UP000245974"/>
    </source>
</evidence>
<dbReference type="InterPro" id="IPR036291">
    <property type="entry name" value="NAD(P)-bd_dom_sf"/>
</dbReference>
<dbReference type="Gene3D" id="3.90.180.10">
    <property type="entry name" value="Medium-chain alcohol dehydrogenases, catalytic domain"/>
    <property type="match status" value="1"/>
</dbReference>
<dbReference type="InterPro" id="IPR013154">
    <property type="entry name" value="ADH-like_N"/>
</dbReference>
<reference evidence="4" key="1">
    <citation type="submission" date="2018-03" db="EMBL/GenBank/DDBJ databases">
        <authorList>
            <person name="Blom J."/>
        </authorList>
    </citation>
    <scope>NUCLEOTIDE SEQUENCE [LARGE SCALE GENOMIC DNA]</scope>
    <source>
        <strain evidence="4">KPC-SM-21</strain>
    </source>
</reference>
<evidence type="ECO:0000259" key="2">
    <source>
        <dbReference type="SMART" id="SM00829"/>
    </source>
</evidence>